<dbReference type="Proteomes" id="UP001457282">
    <property type="component" value="Unassembled WGS sequence"/>
</dbReference>
<evidence type="ECO:0000259" key="1">
    <source>
        <dbReference type="Pfam" id="PF23156"/>
    </source>
</evidence>
<proteinExistence type="predicted"/>
<accession>A0AAW1WCQ6</accession>
<dbReference type="PANTHER" id="PTHR33270">
    <property type="entry name" value="BNAC05G50380D PROTEIN"/>
    <property type="match status" value="1"/>
</dbReference>
<dbReference type="PANTHER" id="PTHR33270:SF18">
    <property type="entry name" value="OS02G0324700 PROTEIN"/>
    <property type="match status" value="1"/>
</dbReference>
<dbReference type="EMBL" id="JBEDUW010000006">
    <property type="protein sequence ID" value="KAK9922569.1"/>
    <property type="molecule type" value="Genomic_DNA"/>
</dbReference>
<sequence>MLLCKQKPKDDNPNMQMLISISVVGSAGPLRFLVNKNELVGEVIRTALKSYASEGRLPVLGFNHDEFLLYYPTTAGVDVLSLSDPIGSKGARSFTLCKKPPPTQPLPPVPHHRLPFLITRRVGV</sequence>
<dbReference type="Pfam" id="PF23156">
    <property type="entry name" value="DUF7054"/>
    <property type="match status" value="1"/>
</dbReference>
<name>A0AAW1WCQ6_RUBAR</name>
<evidence type="ECO:0000313" key="2">
    <source>
        <dbReference type="EMBL" id="KAK9922569.1"/>
    </source>
</evidence>
<feature type="domain" description="DUF7054" evidence="1">
    <location>
        <begin position="15"/>
        <end position="97"/>
    </location>
</feature>
<reference evidence="2 3" key="1">
    <citation type="journal article" date="2023" name="G3 (Bethesda)">
        <title>A chromosome-length genome assembly and annotation of blackberry (Rubus argutus, cv. 'Hillquist').</title>
        <authorList>
            <person name="Bruna T."/>
            <person name="Aryal R."/>
            <person name="Dudchenko O."/>
            <person name="Sargent D.J."/>
            <person name="Mead D."/>
            <person name="Buti M."/>
            <person name="Cavallini A."/>
            <person name="Hytonen T."/>
            <person name="Andres J."/>
            <person name="Pham M."/>
            <person name="Weisz D."/>
            <person name="Mascagni F."/>
            <person name="Usai G."/>
            <person name="Natali L."/>
            <person name="Bassil N."/>
            <person name="Fernandez G.E."/>
            <person name="Lomsadze A."/>
            <person name="Armour M."/>
            <person name="Olukolu B."/>
            <person name="Poorten T."/>
            <person name="Britton C."/>
            <person name="Davik J."/>
            <person name="Ashrafi H."/>
            <person name="Aiden E.L."/>
            <person name="Borodovsky M."/>
            <person name="Worthington M."/>
        </authorList>
    </citation>
    <scope>NUCLEOTIDE SEQUENCE [LARGE SCALE GENOMIC DNA]</scope>
    <source>
        <tissue evidence="2">Leaf</tissue>
    </source>
</reference>
<keyword evidence="3" id="KW-1185">Reference proteome</keyword>
<organism evidence="2 3">
    <name type="scientific">Rubus argutus</name>
    <name type="common">Southern blackberry</name>
    <dbReference type="NCBI Taxonomy" id="59490"/>
    <lineage>
        <taxon>Eukaryota</taxon>
        <taxon>Viridiplantae</taxon>
        <taxon>Streptophyta</taxon>
        <taxon>Embryophyta</taxon>
        <taxon>Tracheophyta</taxon>
        <taxon>Spermatophyta</taxon>
        <taxon>Magnoliopsida</taxon>
        <taxon>eudicotyledons</taxon>
        <taxon>Gunneridae</taxon>
        <taxon>Pentapetalae</taxon>
        <taxon>rosids</taxon>
        <taxon>fabids</taxon>
        <taxon>Rosales</taxon>
        <taxon>Rosaceae</taxon>
        <taxon>Rosoideae</taxon>
        <taxon>Rosoideae incertae sedis</taxon>
        <taxon>Rubus</taxon>
    </lineage>
</organism>
<evidence type="ECO:0000313" key="3">
    <source>
        <dbReference type="Proteomes" id="UP001457282"/>
    </source>
</evidence>
<protein>
    <recommendedName>
        <fullName evidence="1">DUF7054 domain-containing protein</fullName>
    </recommendedName>
</protein>
<gene>
    <name evidence="2" type="ORF">M0R45_031030</name>
</gene>
<dbReference type="InterPro" id="IPR040358">
    <property type="entry name" value="At4g22758-like"/>
</dbReference>
<comment type="caution">
    <text evidence="2">The sequence shown here is derived from an EMBL/GenBank/DDBJ whole genome shotgun (WGS) entry which is preliminary data.</text>
</comment>
<dbReference type="AlphaFoldDB" id="A0AAW1WCQ6"/>
<dbReference type="InterPro" id="IPR055482">
    <property type="entry name" value="DUF7054"/>
</dbReference>